<keyword evidence="4" id="KW-0804">Transcription</keyword>
<evidence type="ECO:0000313" key="7">
    <source>
        <dbReference type="Proteomes" id="UP000294555"/>
    </source>
</evidence>
<protein>
    <submittedName>
        <fullName evidence="6">DNA-binding transcriptional regulator LsrR (DeoR family)</fullName>
    </submittedName>
</protein>
<comment type="similarity">
    <text evidence="1">Belongs to the SorC transcriptional regulatory family.</text>
</comment>
<dbReference type="InterPro" id="IPR037171">
    <property type="entry name" value="NagB/RpiA_transferase-like"/>
</dbReference>
<dbReference type="GO" id="GO:0030246">
    <property type="term" value="F:carbohydrate binding"/>
    <property type="evidence" value="ECO:0007669"/>
    <property type="project" value="InterPro"/>
</dbReference>
<sequence length="318" mass="34357">MPLLPLQKIQAITVARAYFIDRKTKSQIADEMTISRFRVARILDNAIERGLVKFVIAEQEDIDIALSQQLTKKFGLHQAVVMVGPDLPASALTQQLGVLGAAALEELLMPGMSVGVASGRVLSAVADALTHLPVLDVVQAAGAQPGMEFSHNSIELIHRIANISGGKAHPIYIPMWVDNEETARNLLREPSVAAVHERYNHLDVLITGIGSWNPPASCMFTTFPDDWRRQVLAAGVCADICTTIVDKHGQVVPSPLDKLSLSMRDEQVRNVPEVVAIAGGQEKYGAIAAALIGKWVTTLITDAGTARYLLALDPLPLK</sequence>
<dbReference type="Pfam" id="PF04198">
    <property type="entry name" value="Sugar-bind"/>
    <property type="match status" value="1"/>
</dbReference>
<proteinExistence type="inferred from homology"/>
<dbReference type="RefSeq" id="WP_132922400.1">
    <property type="nucleotide sequence ID" value="NZ_SJOI01000001.1"/>
</dbReference>
<gene>
    <name evidence="6" type="ORF">EZJ58_1617</name>
</gene>
<accession>A0A4R1N8L4</accession>
<dbReference type="AlphaFoldDB" id="A0A4R1N8L4"/>
<dbReference type="EMBL" id="SJOI01000001">
    <property type="protein sequence ID" value="TCL03542.1"/>
    <property type="molecule type" value="Genomic_DNA"/>
</dbReference>
<keyword evidence="2" id="KW-0805">Transcription regulation</keyword>
<dbReference type="OrthoDB" id="7065657at2"/>
<dbReference type="Gene3D" id="1.10.10.10">
    <property type="entry name" value="Winged helix-like DNA-binding domain superfamily/Winged helix DNA-binding domain"/>
    <property type="match status" value="1"/>
</dbReference>
<dbReference type="SUPFAM" id="SSF100950">
    <property type="entry name" value="NagB/RpiA/CoA transferase-like"/>
    <property type="match status" value="1"/>
</dbReference>
<evidence type="ECO:0000259" key="5">
    <source>
        <dbReference type="Pfam" id="PF04198"/>
    </source>
</evidence>
<evidence type="ECO:0000313" key="6">
    <source>
        <dbReference type="EMBL" id="TCL03542.1"/>
    </source>
</evidence>
<keyword evidence="3 6" id="KW-0238">DNA-binding</keyword>
<keyword evidence="7" id="KW-1185">Reference proteome</keyword>
<comment type="caution">
    <text evidence="6">The sequence shown here is derived from an EMBL/GenBank/DDBJ whole genome shotgun (WGS) entry which is preliminary data.</text>
</comment>
<dbReference type="InterPro" id="IPR051054">
    <property type="entry name" value="SorC_transcr_regulators"/>
</dbReference>
<evidence type="ECO:0000256" key="3">
    <source>
        <dbReference type="ARBA" id="ARBA00023125"/>
    </source>
</evidence>
<evidence type="ECO:0000256" key="1">
    <source>
        <dbReference type="ARBA" id="ARBA00010466"/>
    </source>
</evidence>
<dbReference type="PANTHER" id="PTHR34294">
    <property type="entry name" value="TRANSCRIPTIONAL REGULATOR-RELATED"/>
    <property type="match status" value="1"/>
</dbReference>
<organism evidence="6 7">
    <name type="scientific">Sodalis ligni</name>
    <dbReference type="NCBI Taxonomy" id="2697027"/>
    <lineage>
        <taxon>Bacteria</taxon>
        <taxon>Pseudomonadati</taxon>
        <taxon>Pseudomonadota</taxon>
        <taxon>Gammaproteobacteria</taxon>
        <taxon>Enterobacterales</taxon>
        <taxon>Bruguierivoracaceae</taxon>
        <taxon>Sodalis</taxon>
    </lineage>
</organism>
<dbReference type="GO" id="GO:0003677">
    <property type="term" value="F:DNA binding"/>
    <property type="evidence" value="ECO:0007669"/>
    <property type="project" value="UniProtKB-KW"/>
</dbReference>
<dbReference type="Gene3D" id="3.40.50.1360">
    <property type="match status" value="1"/>
</dbReference>
<dbReference type="InterPro" id="IPR007324">
    <property type="entry name" value="Sugar-bd_dom_put"/>
</dbReference>
<dbReference type="InterPro" id="IPR036388">
    <property type="entry name" value="WH-like_DNA-bd_sf"/>
</dbReference>
<evidence type="ECO:0000256" key="4">
    <source>
        <dbReference type="ARBA" id="ARBA00023163"/>
    </source>
</evidence>
<reference evidence="6 7" key="1">
    <citation type="submission" date="2019-02" db="EMBL/GenBank/DDBJ databases">
        <title>Investigation of anaerobic lignin degradation for improved lignocellulosic biofuels.</title>
        <authorList>
            <person name="Deangelis K."/>
        </authorList>
    </citation>
    <scope>NUCLEOTIDE SEQUENCE [LARGE SCALE GENOMIC DNA]</scope>
    <source>
        <strain evidence="6 7">159R</strain>
    </source>
</reference>
<dbReference type="PANTHER" id="PTHR34294:SF1">
    <property type="entry name" value="TRANSCRIPTIONAL REGULATOR LSRR"/>
    <property type="match status" value="1"/>
</dbReference>
<dbReference type="Proteomes" id="UP000294555">
    <property type="component" value="Unassembled WGS sequence"/>
</dbReference>
<name>A0A4R1N8L4_9GAMM</name>
<evidence type="ECO:0000256" key="2">
    <source>
        <dbReference type="ARBA" id="ARBA00023015"/>
    </source>
</evidence>
<feature type="domain" description="Sugar-binding" evidence="5">
    <location>
        <begin position="64"/>
        <end position="311"/>
    </location>
</feature>